<proteinExistence type="predicted"/>
<organism evidence="2 3">
    <name type="scientific">Glossina pallidipes</name>
    <name type="common">Tsetse fly</name>
    <dbReference type="NCBI Taxonomy" id="7398"/>
    <lineage>
        <taxon>Eukaryota</taxon>
        <taxon>Metazoa</taxon>
        <taxon>Ecdysozoa</taxon>
        <taxon>Arthropoda</taxon>
        <taxon>Hexapoda</taxon>
        <taxon>Insecta</taxon>
        <taxon>Pterygota</taxon>
        <taxon>Neoptera</taxon>
        <taxon>Endopterygota</taxon>
        <taxon>Diptera</taxon>
        <taxon>Brachycera</taxon>
        <taxon>Muscomorpha</taxon>
        <taxon>Hippoboscoidea</taxon>
        <taxon>Glossinidae</taxon>
        <taxon>Glossina</taxon>
    </lineage>
</organism>
<sequence length="118" mass="13509">MIFNATLKMLPLQIAHASNTDVDLAFLLYRYTGQQSMLACTAISLLNRIEMRLRTDAFMACIYSFTRKEEKGKLNHFGLTAFEDIFKSLLFSAVVDFITRMLLTFGAVVSVYVFIFTR</sequence>
<protein>
    <submittedName>
        <fullName evidence="2">Uncharacterized protein</fullName>
    </submittedName>
</protein>
<reference evidence="2" key="2">
    <citation type="submission" date="2020-05" db="UniProtKB">
        <authorList>
            <consortium name="EnsemblMetazoa"/>
        </authorList>
    </citation>
    <scope>IDENTIFICATION</scope>
    <source>
        <strain evidence="2">IAEA</strain>
    </source>
</reference>
<evidence type="ECO:0000256" key="1">
    <source>
        <dbReference type="SAM" id="Phobius"/>
    </source>
</evidence>
<dbReference type="VEuPathDB" id="VectorBase:GPAI018962"/>
<name>A0A1A9ZM74_GLOPL</name>
<keyword evidence="1" id="KW-0812">Transmembrane</keyword>
<dbReference type="EnsemblMetazoa" id="GPAI018962-RA">
    <property type="protein sequence ID" value="GPAI018962-PA"/>
    <property type="gene ID" value="GPAI018962"/>
</dbReference>
<keyword evidence="1" id="KW-0472">Membrane</keyword>
<dbReference type="Proteomes" id="UP000092445">
    <property type="component" value="Unassembled WGS sequence"/>
</dbReference>
<dbReference type="AlphaFoldDB" id="A0A1A9ZM74"/>
<feature type="transmembrane region" description="Helical" evidence="1">
    <location>
        <begin position="97"/>
        <end position="116"/>
    </location>
</feature>
<evidence type="ECO:0000313" key="3">
    <source>
        <dbReference type="Proteomes" id="UP000092445"/>
    </source>
</evidence>
<keyword evidence="1" id="KW-1133">Transmembrane helix</keyword>
<keyword evidence="3" id="KW-1185">Reference proteome</keyword>
<accession>A0A1A9ZM74</accession>
<reference evidence="3" key="1">
    <citation type="submission" date="2014-03" db="EMBL/GenBank/DDBJ databases">
        <authorList>
            <person name="Aksoy S."/>
            <person name="Warren W."/>
            <person name="Wilson R.K."/>
        </authorList>
    </citation>
    <scope>NUCLEOTIDE SEQUENCE [LARGE SCALE GENOMIC DNA]</scope>
    <source>
        <strain evidence="3">IAEA</strain>
    </source>
</reference>
<evidence type="ECO:0000313" key="2">
    <source>
        <dbReference type="EnsemblMetazoa" id="GPAI018962-PA"/>
    </source>
</evidence>